<evidence type="ECO:0000313" key="10">
    <source>
        <dbReference type="EMBL" id="RZN69974.1"/>
    </source>
</evidence>
<dbReference type="Pfam" id="PF01981">
    <property type="entry name" value="PTH2"/>
    <property type="match status" value="1"/>
</dbReference>
<accession>A0A520KX02</accession>
<dbReference type="GO" id="GO:0005829">
    <property type="term" value="C:cytosol"/>
    <property type="evidence" value="ECO:0007669"/>
    <property type="project" value="TreeGrafter"/>
</dbReference>
<dbReference type="PANTHER" id="PTHR12649:SF11">
    <property type="entry name" value="PEPTIDYL-TRNA HYDROLASE 2, MITOCHONDRIAL"/>
    <property type="match status" value="1"/>
</dbReference>
<dbReference type="Gene3D" id="3.40.1490.10">
    <property type="entry name" value="Bit1"/>
    <property type="match status" value="1"/>
</dbReference>
<keyword evidence="5 9" id="KW-0378">Hydrolase</keyword>
<protein>
    <recommendedName>
        <fullName evidence="8 9">Peptidyl-tRNA hydrolase</fullName>
        <shortName evidence="9">PTH</shortName>
        <ecNumber evidence="3 9">3.1.1.29</ecNumber>
    </recommendedName>
</protein>
<sequence length="115" mass="12753">MKYYKQCIVVRSDLKLSKGKLAAQVAHASLSAFLNANILVRRKWLKCGQKKVILKVSSLDELIDIEKKVSKSKLPYSLIKDAGLTHIPPGTITTLGIGPEREDRIDGITGHLKML</sequence>
<dbReference type="NCBIfam" id="TIGR00283">
    <property type="entry name" value="arch_pth2"/>
    <property type="match status" value="1"/>
</dbReference>
<evidence type="ECO:0000256" key="2">
    <source>
        <dbReference type="ARBA" id="ARBA00004496"/>
    </source>
</evidence>
<comment type="similarity">
    <text evidence="6 9">Belongs to the PTH2 family.</text>
</comment>
<dbReference type="PANTHER" id="PTHR12649">
    <property type="entry name" value="PEPTIDYL-TRNA HYDROLASE 2"/>
    <property type="match status" value="1"/>
</dbReference>
<dbReference type="GO" id="GO:0004045">
    <property type="term" value="F:peptidyl-tRNA hydrolase activity"/>
    <property type="evidence" value="ECO:0007669"/>
    <property type="project" value="UniProtKB-UniRule"/>
</dbReference>
<name>A0A520KX02_9EURY</name>
<evidence type="ECO:0000256" key="3">
    <source>
        <dbReference type="ARBA" id="ARBA00013260"/>
    </source>
</evidence>
<evidence type="ECO:0000256" key="6">
    <source>
        <dbReference type="ARBA" id="ARBA00038050"/>
    </source>
</evidence>
<dbReference type="InterPro" id="IPR002833">
    <property type="entry name" value="PTH2"/>
</dbReference>
<evidence type="ECO:0000256" key="4">
    <source>
        <dbReference type="ARBA" id="ARBA00022490"/>
    </source>
</evidence>
<dbReference type="CDD" id="cd02430">
    <property type="entry name" value="PTH2"/>
    <property type="match status" value="1"/>
</dbReference>
<dbReference type="InterPro" id="IPR034759">
    <property type="entry name" value="Pept_tRNA_hydro_arch"/>
</dbReference>
<comment type="caution">
    <text evidence="10">The sequence shown here is derived from an EMBL/GenBank/DDBJ whole genome shotgun (WGS) entry which is preliminary data.</text>
</comment>
<evidence type="ECO:0000256" key="8">
    <source>
        <dbReference type="ARBA" id="ARBA00050038"/>
    </source>
</evidence>
<dbReference type="InterPro" id="IPR023476">
    <property type="entry name" value="Pep_tRNA_hydro_II_dom_sf"/>
</dbReference>
<gene>
    <name evidence="9" type="primary">pth</name>
    <name evidence="10" type="ORF">EF807_03995</name>
</gene>
<reference evidence="10 11" key="1">
    <citation type="journal article" date="2019" name="Nat. Microbiol.">
        <title>Wide diversity of methane and short-chain alkane metabolisms in uncultured archaea.</title>
        <authorList>
            <person name="Borrel G."/>
            <person name="Adam P.S."/>
            <person name="McKay L.J."/>
            <person name="Chen L.X."/>
            <person name="Sierra-Garcia I.N."/>
            <person name="Sieber C.M."/>
            <person name="Letourneur Q."/>
            <person name="Ghozlane A."/>
            <person name="Andersen G.L."/>
            <person name="Li W.J."/>
            <person name="Hallam S.J."/>
            <person name="Muyzer G."/>
            <person name="de Oliveira V.M."/>
            <person name="Inskeep W.P."/>
            <person name="Banfield J.F."/>
            <person name="Gribaldo S."/>
        </authorList>
    </citation>
    <scope>NUCLEOTIDE SEQUENCE [LARGE SCALE GENOMIC DNA]</scope>
    <source>
        <strain evidence="10">NM1b</strain>
    </source>
</reference>
<evidence type="ECO:0000256" key="9">
    <source>
        <dbReference type="HAMAP-Rule" id="MF_00628"/>
    </source>
</evidence>
<dbReference type="NCBIfam" id="NF003314">
    <property type="entry name" value="PRK04322.1"/>
    <property type="match status" value="1"/>
</dbReference>
<evidence type="ECO:0000256" key="7">
    <source>
        <dbReference type="ARBA" id="ARBA00048707"/>
    </source>
</evidence>
<dbReference type="AlphaFoldDB" id="A0A520KX02"/>
<dbReference type="Proteomes" id="UP000320766">
    <property type="component" value="Unassembled WGS sequence"/>
</dbReference>
<evidence type="ECO:0000256" key="1">
    <source>
        <dbReference type="ARBA" id="ARBA00003043"/>
    </source>
</evidence>
<dbReference type="EC" id="3.1.1.29" evidence="3 9"/>
<evidence type="ECO:0000313" key="11">
    <source>
        <dbReference type="Proteomes" id="UP000320766"/>
    </source>
</evidence>
<dbReference type="EMBL" id="RXIL01000064">
    <property type="protein sequence ID" value="RZN69974.1"/>
    <property type="molecule type" value="Genomic_DNA"/>
</dbReference>
<dbReference type="HAMAP" id="MF_00628">
    <property type="entry name" value="Pept_tRNA_hydro_arch"/>
    <property type="match status" value="1"/>
</dbReference>
<organism evidence="10 11">
    <name type="scientific">Candidatus Methanolliviera hydrocarbonicum</name>
    <dbReference type="NCBI Taxonomy" id="2491085"/>
    <lineage>
        <taxon>Archaea</taxon>
        <taxon>Methanobacteriati</taxon>
        <taxon>Methanobacteriota</taxon>
        <taxon>Candidatus Methanoliparia</taxon>
        <taxon>Candidatus Methanoliparales</taxon>
        <taxon>Candidatus Methanollivieraceae</taxon>
        <taxon>Candidatus Methanolliviera</taxon>
    </lineage>
</organism>
<evidence type="ECO:0000256" key="5">
    <source>
        <dbReference type="ARBA" id="ARBA00022801"/>
    </source>
</evidence>
<comment type="function">
    <text evidence="1 9">The natural substrate for this enzyme may be peptidyl-tRNAs which drop off the ribosome during protein synthesis.</text>
</comment>
<dbReference type="SUPFAM" id="SSF102462">
    <property type="entry name" value="Peptidyl-tRNA hydrolase II"/>
    <property type="match status" value="1"/>
</dbReference>
<dbReference type="GO" id="GO:0006412">
    <property type="term" value="P:translation"/>
    <property type="evidence" value="ECO:0007669"/>
    <property type="project" value="UniProtKB-UniRule"/>
</dbReference>
<dbReference type="FunFam" id="3.40.1490.10:FF:000001">
    <property type="entry name" value="Peptidyl-tRNA hydrolase 2"/>
    <property type="match status" value="1"/>
</dbReference>
<keyword evidence="4 9" id="KW-0963">Cytoplasm</keyword>
<comment type="subcellular location">
    <subcellularLocation>
        <location evidence="2 9">Cytoplasm</location>
    </subcellularLocation>
</comment>
<proteinExistence type="inferred from homology"/>
<comment type="catalytic activity">
    <reaction evidence="7 9">
        <text>an N-acyl-L-alpha-aminoacyl-tRNA + H2O = an N-acyl-L-amino acid + a tRNA + H(+)</text>
        <dbReference type="Rhea" id="RHEA:54448"/>
        <dbReference type="Rhea" id="RHEA-COMP:10123"/>
        <dbReference type="Rhea" id="RHEA-COMP:13883"/>
        <dbReference type="ChEBI" id="CHEBI:15377"/>
        <dbReference type="ChEBI" id="CHEBI:15378"/>
        <dbReference type="ChEBI" id="CHEBI:59874"/>
        <dbReference type="ChEBI" id="CHEBI:78442"/>
        <dbReference type="ChEBI" id="CHEBI:138191"/>
        <dbReference type="EC" id="3.1.1.29"/>
    </reaction>
</comment>